<dbReference type="InterPro" id="IPR002181">
    <property type="entry name" value="Fibrinogen_a/b/g_C_dom"/>
</dbReference>
<evidence type="ECO:0000256" key="1">
    <source>
        <dbReference type="SAM" id="SignalP"/>
    </source>
</evidence>
<sequence>MLIKIIISLCFYATAAATATEFSTESVAPSVPAAAVSSWARSDIECAVKCSAAGPAACSASAFLPQSELCLMSAEKGADFSEKASQSSVLRRLTTASSSGSAGSSWSRNASYVTIADRTFRIIQHRSKGALSFAQNWTNYEHGFGDDVDFWIGLRTINELTGSTPRVLRVEAVTWADELFIAEYSGFTVGDASTNYTMTYTSYLTASSNMTGDALAYHKGSQFSTMDRDNDGRSGSSCSVAHCGNGGWWYSSCAYCNPSGVYETSAIADSLKKMMWKYATGGTYAALKSIQLMVQV</sequence>
<keyword evidence="4" id="KW-1185">Reference proteome</keyword>
<name>A0A267F8F4_9PLAT</name>
<comment type="caution">
    <text evidence="3">The sequence shown here is derived from an EMBL/GenBank/DDBJ whole genome shotgun (WGS) entry which is preliminary data.</text>
</comment>
<dbReference type="InterPro" id="IPR036056">
    <property type="entry name" value="Fibrinogen-like_C"/>
</dbReference>
<dbReference type="SMART" id="SM00186">
    <property type="entry name" value="FBG"/>
    <property type="match status" value="1"/>
</dbReference>
<proteinExistence type="predicted"/>
<protein>
    <recommendedName>
        <fullName evidence="2">Fibrinogen C-terminal domain-containing protein</fullName>
    </recommendedName>
</protein>
<accession>A0A267F8F4</accession>
<dbReference type="Pfam" id="PF00147">
    <property type="entry name" value="Fibrinogen_C"/>
    <property type="match status" value="1"/>
</dbReference>
<dbReference type="PROSITE" id="PS51406">
    <property type="entry name" value="FIBRINOGEN_C_2"/>
    <property type="match status" value="1"/>
</dbReference>
<dbReference type="EMBL" id="NIVC01001334">
    <property type="protein sequence ID" value="PAA69302.1"/>
    <property type="molecule type" value="Genomic_DNA"/>
</dbReference>
<organism evidence="3 4">
    <name type="scientific">Macrostomum lignano</name>
    <dbReference type="NCBI Taxonomy" id="282301"/>
    <lineage>
        <taxon>Eukaryota</taxon>
        <taxon>Metazoa</taxon>
        <taxon>Spiralia</taxon>
        <taxon>Lophotrochozoa</taxon>
        <taxon>Platyhelminthes</taxon>
        <taxon>Rhabditophora</taxon>
        <taxon>Macrostomorpha</taxon>
        <taxon>Macrostomida</taxon>
        <taxon>Macrostomidae</taxon>
        <taxon>Macrostomum</taxon>
    </lineage>
</organism>
<dbReference type="InterPro" id="IPR050373">
    <property type="entry name" value="Fibrinogen_C-term_domain"/>
</dbReference>
<evidence type="ECO:0000259" key="2">
    <source>
        <dbReference type="PROSITE" id="PS51406"/>
    </source>
</evidence>
<dbReference type="SUPFAM" id="SSF56496">
    <property type="entry name" value="Fibrinogen C-terminal domain-like"/>
    <property type="match status" value="1"/>
</dbReference>
<evidence type="ECO:0000313" key="3">
    <source>
        <dbReference type="EMBL" id="PAA69302.1"/>
    </source>
</evidence>
<feature type="domain" description="Fibrinogen C-terminal" evidence="2">
    <location>
        <begin position="61"/>
        <end position="296"/>
    </location>
</feature>
<dbReference type="Gene3D" id="3.90.215.10">
    <property type="entry name" value="Gamma Fibrinogen, chain A, domain 1"/>
    <property type="match status" value="1"/>
</dbReference>
<dbReference type="PANTHER" id="PTHR19143">
    <property type="entry name" value="FIBRINOGEN/TENASCIN/ANGIOPOEITIN"/>
    <property type="match status" value="1"/>
</dbReference>
<dbReference type="AlphaFoldDB" id="A0A267F8F4"/>
<reference evidence="3 4" key="1">
    <citation type="submission" date="2017-06" db="EMBL/GenBank/DDBJ databases">
        <title>A platform for efficient transgenesis in Macrostomum lignano, a flatworm model organism for stem cell research.</title>
        <authorList>
            <person name="Berezikov E."/>
        </authorList>
    </citation>
    <scope>NUCLEOTIDE SEQUENCE [LARGE SCALE GENOMIC DNA]</scope>
    <source>
        <strain evidence="3">DV1</strain>
        <tissue evidence="3">Whole organism</tissue>
    </source>
</reference>
<dbReference type="Proteomes" id="UP000215902">
    <property type="component" value="Unassembled WGS sequence"/>
</dbReference>
<gene>
    <name evidence="3" type="ORF">BOX15_Mlig028431g1</name>
</gene>
<dbReference type="OrthoDB" id="6345539at2759"/>
<keyword evidence="1" id="KW-0732">Signal</keyword>
<feature type="signal peptide" evidence="1">
    <location>
        <begin position="1"/>
        <end position="17"/>
    </location>
</feature>
<dbReference type="GO" id="GO:0005615">
    <property type="term" value="C:extracellular space"/>
    <property type="evidence" value="ECO:0007669"/>
    <property type="project" value="TreeGrafter"/>
</dbReference>
<evidence type="ECO:0000313" key="4">
    <source>
        <dbReference type="Proteomes" id="UP000215902"/>
    </source>
</evidence>
<dbReference type="InterPro" id="IPR014716">
    <property type="entry name" value="Fibrinogen_a/b/g_C_1"/>
</dbReference>
<feature type="chain" id="PRO_5012740830" description="Fibrinogen C-terminal domain-containing protein" evidence="1">
    <location>
        <begin position="18"/>
        <end position="296"/>
    </location>
</feature>
<dbReference type="STRING" id="282301.A0A267F8F4"/>